<comment type="function">
    <text evidence="13">Required for the formation of a threonylcarbamoyl group on adenosine at position 37 (t(6)A37) in tRNAs that read codons beginning with adenine.</text>
</comment>
<dbReference type="RefSeq" id="WP_204800111.1">
    <property type="nucleotide sequence ID" value="NZ_CAJNAP010000025.1"/>
</dbReference>
<evidence type="ECO:0000256" key="12">
    <source>
        <dbReference type="ARBA" id="ARBA00048366"/>
    </source>
</evidence>
<feature type="domain" description="YrdC-like" evidence="15">
    <location>
        <begin position="11"/>
        <end position="199"/>
    </location>
</feature>
<dbReference type="GO" id="GO:0008033">
    <property type="term" value="P:tRNA processing"/>
    <property type="evidence" value="ECO:0007669"/>
    <property type="project" value="UniProtKB-KW"/>
</dbReference>
<evidence type="ECO:0000256" key="1">
    <source>
        <dbReference type="ARBA" id="ARBA00004496"/>
    </source>
</evidence>
<dbReference type="PANTHER" id="PTHR17490">
    <property type="entry name" value="SUA5"/>
    <property type="match status" value="1"/>
</dbReference>
<dbReference type="PANTHER" id="PTHR17490:SF16">
    <property type="entry name" value="THREONYLCARBAMOYL-AMP SYNTHASE"/>
    <property type="match status" value="1"/>
</dbReference>
<name>A0A8H9DAY9_9PROT</name>
<dbReference type="EC" id="2.7.7.87" evidence="3 13"/>
<dbReference type="GO" id="GO:0005524">
    <property type="term" value="F:ATP binding"/>
    <property type="evidence" value="ECO:0007669"/>
    <property type="project" value="UniProtKB-UniRule"/>
</dbReference>
<feature type="binding site" evidence="14">
    <location>
        <position position="151"/>
    </location>
    <ligand>
        <name>ATP</name>
        <dbReference type="ChEBI" id="CHEBI:30616"/>
    </ligand>
</feature>
<evidence type="ECO:0000256" key="7">
    <source>
        <dbReference type="ARBA" id="ARBA00022694"/>
    </source>
</evidence>
<dbReference type="InterPro" id="IPR006070">
    <property type="entry name" value="Sua5-like_dom"/>
</dbReference>
<dbReference type="Gene3D" id="3.40.50.11030">
    <property type="entry name" value="Threonylcarbamoyl-AMP synthase, C-terminal domain"/>
    <property type="match status" value="1"/>
</dbReference>
<keyword evidence="6 13" id="KW-0808">Transferase</keyword>
<organism evidence="16 17">
    <name type="scientific">Nitrosomonas nitrosa</name>
    <dbReference type="NCBI Taxonomy" id="52442"/>
    <lineage>
        <taxon>Bacteria</taxon>
        <taxon>Pseudomonadati</taxon>
        <taxon>Pseudomonadota</taxon>
        <taxon>Betaproteobacteria</taxon>
        <taxon>Nitrosomonadales</taxon>
        <taxon>Nitrosomonadaceae</taxon>
        <taxon>Nitrosomonas</taxon>
    </lineage>
</organism>
<evidence type="ECO:0000256" key="4">
    <source>
        <dbReference type="ARBA" id="ARBA00015492"/>
    </source>
</evidence>
<dbReference type="InterPro" id="IPR017945">
    <property type="entry name" value="DHBP_synth_RibB-like_a/b_dom"/>
</dbReference>
<dbReference type="EMBL" id="CAJNAP010000025">
    <property type="protein sequence ID" value="CAE6511077.1"/>
    <property type="molecule type" value="Genomic_DNA"/>
</dbReference>
<keyword evidence="9 13" id="KW-0547">Nucleotide-binding</keyword>
<evidence type="ECO:0000313" key="16">
    <source>
        <dbReference type="EMBL" id="CAE6511077.1"/>
    </source>
</evidence>
<dbReference type="SUPFAM" id="SSF55821">
    <property type="entry name" value="YrdC/RibB"/>
    <property type="match status" value="1"/>
</dbReference>
<dbReference type="FunFam" id="3.90.870.10:FF:000009">
    <property type="entry name" value="Threonylcarbamoyl-AMP synthase, putative"/>
    <property type="match status" value="1"/>
</dbReference>
<dbReference type="InterPro" id="IPR050156">
    <property type="entry name" value="TC-AMP_synthase_SUA5"/>
</dbReference>
<feature type="binding site" evidence="14">
    <location>
        <position position="33"/>
    </location>
    <ligand>
        <name>L-threonine</name>
        <dbReference type="ChEBI" id="CHEBI:57926"/>
    </ligand>
</feature>
<dbReference type="GO" id="GO:0006450">
    <property type="term" value="P:regulation of translational fidelity"/>
    <property type="evidence" value="ECO:0007669"/>
    <property type="project" value="TreeGrafter"/>
</dbReference>
<feature type="binding site" evidence="14">
    <location>
        <position position="115"/>
    </location>
    <ligand>
        <name>ATP</name>
        <dbReference type="ChEBI" id="CHEBI:30616"/>
    </ligand>
</feature>
<keyword evidence="10 13" id="KW-0067">ATP-binding</keyword>
<feature type="binding site" evidence="14">
    <location>
        <position position="143"/>
    </location>
    <ligand>
        <name>ATP</name>
        <dbReference type="ChEBI" id="CHEBI:30616"/>
    </ligand>
</feature>
<dbReference type="PROSITE" id="PS51163">
    <property type="entry name" value="YRDC"/>
    <property type="match status" value="1"/>
</dbReference>
<evidence type="ECO:0000256" key="6">
    <source>
        <dbReference type="ARBA" id="ARBA00022679"/>
    </source>
</evidence>
<accession>A0A8H9DAY9</accession>
<gene>
    <name evidence="16" type="primary">sua</name>
    <name evidence="16" type="ORF">NMYAN_310003</name>
</gene>
<dbReference type="InterPro" id="IPR038385">
    <property type="entry name" value="Sua5/YwlC_C"/>
</dbReference>
<keyword evidence="7 13" id="KW-0819">tRNA processing</keyword>
<feature type="binding site" evidence="14">
    <location>
        <position position="65"/>
    </location>
    <ligand>
        <name>L-threonine</name>
        <dbReference type="ChEBI" id="CHEBI:57926"/>
    </ligand>
</feature>
<evidence type="ECO:0000256" key="13">
    <source>
        <dbReference type="PIRNR" id="PIRNR004930"/>
    </source>
</evidence>
<dbReference type="Pfam" id="PF01300">
    <property type="entry name" value="Sua5_yciO_yrdC"/>
    <property type="match status" value="1"/>
</dbReference>
<comment type="catalytic activity">
    <reaction evidence="12 13">
        <text>L-threonine + hydrogencarbonate + ATP = L-threonylcarbamoyladenylate + diphosphate + H2O</text>
        <dbReference type="Rhea" id="RHEA:36407"/>
        <dbReference type="ChEBI" id="CHEBI:15377"/>
        <dbReference type="ChEBI" id="CHEBI:17544"/>
        <dbReference type="ChEBI" id="CHEBI:30616"/>
        <dbReference type="ChEBI" id="CHEBI:33019"/>
        <dbReference type="ChEBI" id="CHEBI:57926"/>
        <dbReference type="ChEBI" id="CHEBI:73682"/>
        <dbReference type="EC" id="2.7.7.87"/>
    </reaction>
</comment>
<evidence type="ECO:0000256" key="11">
    <source>
        <dbReference type="ARBA" id="ARBA00029774"/>
    </source>
</evidence>
<dbReference type="GO" id="GO:0061710">
    <property type="term" value="F:L-threonylcarbamoyladenylate synthase"/>
    <property type="evidence" value="ECO:0007669"/>
    <property type="project" value="UniProtKB-EC"/>
</dbReference>
<feature type="binding site" evidence="14">
    <location>
        <position position="56"/>
    </location>
    <ligand>
        <name>ATP</name>
        <dbReference type="ChEBI" id="CHEBI:30616"/>
    </ligand>
</feature>
<keyword evidence="8 13" id="KW-0548">Nucleotidyltransferase</keyword>
<evidence type="ECO:0000256" key="5">
    <source>
        <dbReference type="ARBA" id="ARBA00022490"/>
    </source>
</evidence>
<dbReference type="Gene3D" id="3.90.870.10">
    <property type="entry name" value="DHBP synthase"/>
    <property type="match status" value="1"/>
</dbReference>
<evidence type="ECO:0000256" key="10">
    <source>
        <dbReference type="ARBA" id="ARBA00022840"/>
    </source>
</evidence>
<evidence type="ECO:0000256" key="9">
    <source>
        <dbReference type="ARBA" id="ARBA00022741"/>
    </source>
</evidence>
<comment type="caution">
    <text evidence="16">The sequence shown here is derived from an EMBL/GenBank/DDBJ whole genome shotgun (WGS) entry which is preliminary data.</text>
</comment>
<evidence type="ECO:0000256" key="2">
    <source>
        <dbReference type="ARBA" id="ARBA00007663"/>
    </source>
</evidence>
<feature type="binding site" evidence="14">
    <location>
        <position position="119"/>
    </location>
    <ligand>
        <name>L-threonine</name>
        <dbReference type="ChEBI" id="CHEBI:57926"/>
    </ligand>
</feature>
<evidence type="ECO:0000256" key="8">
    <source>
        <dbReference type="ARBA" id="ARBA00022695"/>
    </source>
</evidence>
<feature type="binding site" evidence="14">
    <location>
        <position position="141"/>
    </location>
    <ligand>
        <name>L-threonine</name>
        <dbReference type="ChEBI" id="CHEBI:57926"/>
    </ligand>
</feature>
<feature type="binding site" evidence="14">
    <location>
        <position position="181"/>
    </location>
    <ligand>
        <name>L-threonine</name>
        <dbReference type="ChEBI" id="CHEBI:57926"/>
    </ligand>
</feature>
<reference evidence="16" key="1">
    <citation type="submission" date="2021-02" db="EMBL/GenBank/DDBJ databases">
        <authorList>
            <person name="Han P."/>
        </authorList>
    </citation>
    <scope>NUCLEOTIDE SEQUENCE</scope>
    <source>
        <strain evidence="16">Nitrosomonas nitrosa 18-3D</strain>
    </source>
</reference>
<evidence type="ECO:0000313" key="17">
    <source>
        <dbReference type="Proteomes" id="UP000601736"/>
    </source>
</evidence>
<feature type="binding site" evidence="14">
    <location>
        <position position="195"/>
    </location>
    <ligand>
        <name>ATP</name>
        <dbReference type="ChEBI" id="CHEBI:30616"/>
    </ligand>
</feature>
<comment type="subcellular location">
    <subcellularLocation>
        <location evidence="1 13">Cytoplasm</location>
    </subcellularLocation>
</comment>
<evidence type="ECO:0000256" key="14">
    <source>
        <dbReference type="PIRSR" id="PIRSR004930-1"/>
    </source>
</evidence>
<dbReference type="GO" id="GO:0003725">
    <property type="term" value="F:double-stranded RNA binding"/>
    <property type="evidence" value="ECO:0007669"/>
    <property type="project" value="UniProtKB-UniRule"/>
</dbReference>
<proteinExistence type="inferred from homology"/>
<evidence type="ECO:0000259" key="15">
    <source>
        <dbReference type="PROSITE" id="PS51163"/>
    </source>
</evidence>
<dbReference type="NCBIfam" id="TIGR00057">
    <property type="entry name" value="L-threonylcarbamoyladenylate synthase"/>
    <property type="match status" value="1"/>
</dbReference>
<sequence length="335" mass="36623">MNKKTTLHLLEENIARAVALLESGKNVAFPTETVYGLGADITNASAISRIFEIKGRPTNHPLIVHIAEIDRLDYWANNVPASAWKLAAHFWPGPLTLILPKSSHVPLTVTGGQNTVGLRVPDHPIALALLKALGANKALAAPSANRFGRLSPTSANHVQQELGDKISMILDGGICKIGLESTIISFCDSIPLLLRPGGIPITAIEEVLNQKIELNKNLKHALATPGTHASHYAPNTRLEVWSTEFIHQRALELSAEGLQVALIIRADSDQLIHIQNDNIYHILMSANPIEYGQQLYATLRMLDEKNFSCILAEAPPDDIPWLAISDRLQRASFKT</sequence>
<dbReference type="PIRSF" id="PIRSF004930">
    <property type="entry name" value="Tln_factor_SUA5"/>
    <property type="match status" value="1"/>
</dbReference>
<keyword evidence="5 13" id="KW-0963">Cytoplasm</keyword>
<dbReference type="Proteomes" id="UP000601736">
    <property type="component" value="Unassembled WGS sequence"/>
</dbReference>
<dbReference type="InterPro" id="IPR010923">
    <property type="entry name" value="T(6)A37_SUA5"/>
</dbReference>
<dbReference type="GO" id="GO:0000049">
    <property type="term" value="F:tRNA binding"/>
    <property type="evidence" value="ECO:0007669"/>
    <property type="project" value="TreeGrafter"/>
</dbReference>
<dbReference type="InterPro" id="IPR005145">
    <property type="entry name" value="Sua5_C"/>
</dbReference>
<dbReference type="GO" id="GO:0005737">
    <property type="term" value="C:cytoplasm"/>
    <property type="evidence" value="ECO:0007669"/>
    <property type="project" value="UniProtKB-SubCell"/>
</dbReference>
<comment type="similarity">
    <text evidence="2 13">Belongs to the SUA5 family.</text>
</comment>
<protein>
    <recommendedName>
        <fullName evidence="4 13">Threonylcarbamoyl-AMP synthase</fullName>
        <shortName evidence="13">TC-AMP synthase</shortName>
        <ecNumber evidence="3 13">2.7.7.87</ecNumber>
    </recommendedName>
    <alternativeName>
        <fullName evidence="11 13">L-threonylcarbamoyladenylate synthase</fullName>
    </alternativeName>
</protein>
<feature type="binding site" evidence="14">
    <location>
        <position position="232"/>
    </location>
    <ligand>
        <name>ATP</name>
        <dbReference type="ChEBI" id="CHEBI:30616"/>
    </ligand>
</feature>
<evidence type="ECO:0000256" key="3">
    <source>
        <dbReference type="ARBA" id="ARBA00012584"/>
    </source>
</evidence>
<dbReference type="AlphaFoldDB" id="A0A8H9DAY9"/>
<dbReference type="Pfam" id="PF03481">
    <property type="entry name" value="Sua5_C"/>
    <property type="match status" value="1"/>
</dbReference>